<dbReference type="NCBIfam" id="NF009622">
    <property type="entry name" value="PRK13128.1"/>
    <property type="match status" value="1"/>
</dbReference>
<dbReference type="Pfam" id="PF00144">
    <property type="entry name" value="Beta-lactamase"/>
    <property type="match status" value="1"/>
</dbReference>
<organism evidence="7 8">
    <name type="scientific">Paenirhodobacter populi</name>
    <dbReference type="NCBI Taxonomy" id="2306993"/>
    <lineage>
        <taxon>Bacteria</taxon>
        <taxon>Pseudomonadati</taxon>
        <taxon>Pseudomonadota</taxon>
        <taxon>Alphaproteobacteria</taxon>
        <taxon>Rhodobacterales</taxon>
        <taxon>Rhodobacter group</taxon>
        <taxon>Paenirhodobacter</taxon>
    </lineage>
</organism>
<feature type="region of interest" description="Disordered" evidence="4">
    <location>
        <begin position="1"/>
        <end position="23"/>
    </location>
</feature>
<dbReference type="Gene3D" id="3.40.710.10">
    <property type="entry name" value="DD-peptidase/beta-lactamase superfamily"/>
    <property type="match status" value="1"/>
</dbReference>
<dbReference type="InterPro" id="IPR012856">
    <property type="entry name" value="DAP_B_dom"/>
</dbReference>
<keyword evidence="7" id="KW-0378">Hydrolase</keyword>
<evidence type="ECO:0000259" key="5">
    <source>
        <dbReference type="Pfam" id="PF00144"/>
    </source>
</evidence>
<dbReference type="EMBL" id="SAUY01000002">
    <property type="protein sequence ID" value="RWR34406.1"/>
    <property type="molecule type" value="Genomic_DNA"/>
</dbReference>
<dbReference type="AlphaFoldDB" id="A0A443KNE4"/>
<dbReference type="GO" id="GO:0004177">
    <property type="term" value="F:aminopeptidase activity"/>
    <property type="evidence" value="ECO:0007669"/>
    <property type="project" value="UniProtKB-KW"/>
</dbReference>
<gene>
    <name evidence="7" type="ORF">D2T29_02335</name>
</gene>
<dbReference type="Proteomes" id="UP000284451">
    <property type="component" value="Unassembled WGS sequence"/>
</dbReference>
<feature type="domain" description="Beta-lactamase-related" evidence="5">
    <location>
        <begin position="52"/>
        <end position="362"/>
    </location>
</feature>
<comment type="caution">
    <text evidence="7">The sequence shown here is derived from an EMBL/GenBank/DDBJ whole genome shotgun (WGS) entry which is preliminary data.</text>
</comment>
<dbReference type="InterPro" id="IPR012338">
    <property type="entry name" value="Beta-lactam/transpept-like"/>
</dbReference>
<dbReference type="SUPFAM" id="SSF50886">
    <property type="entry name" value="D-aminopeptidase, middle and C-terminal domains"/>
    <property type="match status" value="2"/>
</dbReference>
<proteinExistence type="predicted"/>
<keyword evidence="2 7" id="KW-0645">Protease</keyword>
<dbReference type="InterPro" id="IPR027279">
    <property type="entry name" value="D_amino_pept/lipop_sf"/>
</dbReference>
<reference evidence="7 8" key="1">
    <citation type="submission" date="2019-01" db="EMBL/GenBank/DDBJ databases">
        <title>Sinorhodobacter populi sp. nov. isolated from the symptomatic bark tissue of Populus euramericana canker.</title>
        <authorList>
            <person name="Xu G."/>
        </authorList>
    </citation>
    <scope>NUCLEOTIDE SEQUENCE [LARGE SCALE GENOMIC DNA]</scope>
    <source>
        <strain evidence="7 8">07D10-4-3</strain>
    </source>
</reference>
<evidence type="ECO:0000256" key="1">
    <source>
        <dbReference type="ARBA" id="ARBA00004370"/>
    </source>
</evidence>
<evidence type="ECO:0000313" key="8">
    <source>
        <dbReference type="Proteomes" id="UP000284451"/>
    </source>
</evidence>
<dbReference type="PANTHER" id="PTHR46825:SF11">
    <property type="entry name" value="PENICILLIN-BINDING PROTEIN 4"/>
    <property type="match status" value="1"/>
</dbReference>
<dbReference type="InterPro" id="IPR050491">
    <property type="entry name" value="AmpC-like"/>
</dbReference>
<dbReference type="Gene3D" id="2.40.128.50">
    <property type="match status" value="1"/>
</dbReference>
<sequence>MRADGGQGGPAPSAQAPHPRDIYGKTTARRRFGRSWKGALPVEDFNAGAVEAVLDSLPKTVQGPGGVAGVVKDGRIVAARAWGYADLTAARPMTAATRMPICSISKQFTCGTLLATAGGPELFDDRLAGYLPRFEGALPTVRQLCDNQSGLRDYWALTVLHGARAEQEFRREDALPLIARMRTGHFAPGTQYSYCNCNFRILGEMIMAHTGRGLEDLYREHIWGLAGMETAVLTADTRVPADGVVGYEGSADHGYLPADNGIYWIGDAGISASLNDMLAYEAWIDATRDDPQSIYRRLSVTPHFVDGTRAWYGYGLAHERIGDVDFTGHGGALRGFRAHRMNARSARLSVVVMLNHEADAHACAARIAGAALGLPDPAEPPMPEGWDGLWLDRDRGMIARIVTDRTSARLFYATGPVRLLAAEGGALAAPNLRVERDGAGLRLAIAGENTLRHLEPLEEIDAADGATIAGEYETDELEARLRIEARDGGVFARFEGMLGQGRMEQMIPVARDIWAVVTRRSMDAPAPGIWTFVVARDAAGKVTGGTLGCWLARGIGYRRIGG</sequence>
<protein>
    <submittedName>
        <fullName evidence="7">D-aminopeptidase</fullName>
        <ecNumber evidence="7">3.4.11.19</ecNumber>
    </submittedName>
</protein>
<feature type="domain" description="D-aminopeptidase" evidence="6">
    <location>
        <begin position="384"/>
        <end position="557"/>
    </location>
</feature>
<comment type="subcellular location">
    <subcellularLocation>
        <location evidence="1">Membrane</location>
    </subcellularLocation>
</comment>
<evidence type="ECO:0000256" key="3">
    <source>
        <dbReference type="ARBA" id="ARBA00023136"/>
    </source>
</evidence>
<dbReference type="PANTHER" id="PTHR46825">
    <property type="entry name" value="D-ALANYL-D-ALANINE-CARBOXYPEPTIDASE/ENDOPEPTIDASE AMPH"/>
    <property type="match status" value="1"/>
</dbReference>
<evidence type="ECO:0000259" key="6">
    <source>
        <dbReference type="Pfam" id="PF07930"/>
    </source>
</evidence>
<dbReference type="Pfam" id="PF07930">
    <property type="entry name" value="DAP_B"/>
    <property type="match status" value="1"/>
</dbReference>
<dbReference type="GO" id="GO:0016020">
    <property type="term" value="C:membrane"/>
    <property type="evidence" value="ECO:0007669"/>
    <property type="project" value="UniProtKB-SubCell"/>
</dbReference>
<keyword evidence="2 7" id="KW-0031">Aminopeptidase</keyword>
<accession>A0A443KNE4</accession>
<dbReference type="InterPro" id="IPR001466">
    <property type="entry name" value="Beta-lactam-related"/>
</dbReference>
<dbReference type="SUPFAM" id="SSF56601">
    <property type="entry name" value="beta-lactamase/transpeptidase-like"/>
    <property type="match status" value="1"/>
</dbReference>
<evidence type="ECO:0000256" key="2">
    <source>
        <dbReference type="ARBA" id="ARBA00022438"/>
    </source>
</evidence>
<reference evidence="7 8" key="2">
    <citation type="submission" date="2019-01" db="EMBL/GenBank/DDBJ databases">
        <authorList>
            <person name="Li Y."/>
        </authorList>
    </citation>
    <scope>NUCLEOTIDE SEQUENCE [LARGE SCALE GENOMIC DNA]</scope>
    <source>
        <strain evidence="7 8">07D10-4-3</strain>
    </source>
</reference>
<keyword evidence="3" id="KW-0472">Membrane</keyword>
<evidence type="ECO:0000313" key="7">
    <source>
        <dbReference type="EMBL" id="RWR34406.1"/>
    </source>
</evidence>
<dbReference type="EC" id="3.4.11.19" evidence="7"/>
<name>A0A443KNE4_9RHOB</name>
<evidence type="ECO:0000256" key="4">
    <source>
        <dbReference type="SAM" id="MobiDB-lite"/>
    </source>
</evidence>